<dbReference type="AlphaFoldDB" id="T1FAI2"/>
<keyword evidence="4" id="KW-1185">Reference proteome</keyword>
<dbReference type="EMBL" id="KB097070">
    <property type="protein sequence ID" value="ESN99684.1"/>
    <property type="molecule type" value="Genomic_DNA"/>
</dbReference>
<proteinExistence type="predicted"/>
<dbReference type="CTD" id="20205831"/>
<feature type="region of interest" description="Disordered" evidence="1">
    <location>
        <begin position="180"/>
        <end position="204"/>
    </location>
</feature>
<reference evidence="3" key="3">
    <citation type="submission" date="2015-06" db="UniProtKB">
        <authorList>
            <consortium name="EnsemblMetazoa"/>
        </authorList>
    </citation>
    <scope>IDENTIFICATION</scope>
</reference>
<dbReference type="InParanoid" id="T1FAI2"/>
<evidence type="ECO:0000256" key="1">
    <source>
        <dbReference type="SAM" id="MobiDB-lite"/>
    </source>
</evidence>
<accession>T1FAI2</accession>
<sequence>MLDELAASLKNLNSETTTKSSKNSKLQKVLGQITVLVSDINDMSYINMPASLAKPYTATIVRPQQNLSANSILNKVPGLAPSWNQQQQQQQMSAVKTSQQMCMAGTTKTSVYSHVNQSGRRCLKVPHDLQLTFNLSSTMGTQIVTSFVSGLKKFLLLKNNTAWLVSLRLELQDFAEASPLTSKSAKTPANNNDDDKSKDVICID</sequence>
<feature type="compositionally biased region" description="Polar residues" evidence="1">
    <location>
        <begin position="180"/>
        <end position="191"/>
    </location>
</feature>
<dbReference type="EMBL" id="AMQM01005677">
    <property type="status" value="NOT_ANNOTATED_CDS"/>
    <property type="molecule type" value="Genomic_DNA"/>
</dbReference>
<dbReference type="HOGENOM" id="CLU_1344574_0_0_1"/>
<dbReference type="EnsemblMetazoa" id="HelroT176442">
    <property type="protein sequence ID" value="HelroP176442"/>
    <property type="gene ID" value="HelroG176442"/>
</dbReference>
<reference evidence="4" key="1">
    <citation type="submission" date="2012-12" db="EMBL/GenBank/DDBJ databases">
        <authorList>
            <person name="Hellsten U."/>
            <person name="Grimwood J."/>
            <person name="Chapman J.A."/>
            <person name="Shapiro H."/>
            <person name="Aerts A."/>
            <person name="Otillar R.P."/>
            <person name="Terry A.Y."/>
            <person name="Boore J.L."/>
            <person name="Simakov O."/>
            <person name="Marletaz F."/>
            <person name="Cho S.-J."/>
            <person name="Edsinger-Gonzales E."/>
            <person name="Havlak P."/>
            <person name="Kuo D.-H."/>
            <person name="Larsson T."/>
            <person name="Lv J."/>
            <person name="Arendt D."/>
            <person name="Savage R."/>
            <person name="Osoegawa K."/>
            <person name="de Jong P."/>
            <person name="Lindberg D.R."/>
            <person name="Seaver E.C."/>
            <person name="Weisblat D.A."/>
            <person name="Putnam N.H."/>
            <person name="Grigoriev I.V."/>
            <person name="Rokhsar D.S."/>
        </authorList>
    </citation>
    <scope>NUCLEOTIDE SEQUENCE</scope>
</reference>
<dbReference type="RefSeq" id="XP_009022058.1">
    <property type="nucleotide sequence ID" value="XM_009023810.1"/>
</dbReference>
<organism evidence="3 4">
    <name type="scientific">Helobdella robusta</name>
    <name type="common">Californian leech</name>
    <dbReference type="NCBI Taxonomy" id="6412"/>
    <lineage>
        <taxon>Eukaryota</taxon>
        <taxon>Metazoa</taxon>
        <taxon>Spiralia</taxon>
        <taxon>Lophotrochozoa</taxon>
        <taxon>Annelida</taxon>
        <taxon>Clitellata</taxon>
        <taxon>Hirudinea</taxon>
        <taxon>Rhynchobdellida</taxon>
        <taxon>Glossiphoniidae</taxon>
        <taxon>Helobdella</taxon>
    </lineage>
</organism>
<feature type="compositionally biased region" description="Basic and acidic residues" evidence="1">
    <location>
        <begin position="193"/>
        <end position="204"/>
    </location>
</feature>
<protein>
    <submittedName>
        <fullName evidence="2 3">Uncharacterized protein</fullName>
    </submittedName>
</protein>
<dbReference type="Proteomes" id="UP000015101">
    <property type="component" value="Unassembled WGS sequence"/>
</dbReference>
<gene>
    <name evidence="3" type="primary">20205831</name>
    <name evidence="2" type="ORF">HELRODRAFT_176442</name>
</gene>
<reference evidence="2 4" key="2">
    <citation type="journal article" date="2013" name="Nature">
        <title>Insights into bilaterian evolution from three spiralian genomes.</title>
        <authorList>
            <person name="Simakov O."/>
            <person name="Marletaz F."/>
            <person name="Cho S.J."/>
            <person name="Edsinger-Gonzales E."/>
            <person name="Havlak P."/>
            <person name="Hellsten U."/>
            <person name="Kuo D.H."/>
            <person name="Larsson T."/>
            <person name="Lv J."/>
            <person name="Arendt D."/>
            <person name="Savage R."/>
            <person name="Osoegawa K."/>
            <person name="de Jong P."/>
            <person name="Grimwood J."/>
            <person name="Chapman J.A."/>
            <person name="Shapiro H."/>
            <person name="Aerts A."/>
            <person name="Otillar R.P."/>
            <person name="Terry A.Y."/>
            <person name="Boore J.L."/>
            <person name="Grigoriev I.V."/>
            <person name="Lindberg D.R."/>
            <person name="Seaver E.C."/>
            <person name="Weisblat D.A."/>
            <person name="Putnam N.H."/>
            <person name="Rokhsar D.S."/>
        </authorList>
    </citation>
    <scope>NUCLEOTIDE SEQUENCE</scope>
</reference>
<evidence type="ECO:0000313" key="3">
    <source>
        <dbReference type="EnsemblMetazoa" id="HelroP176442"/>
    </source>
</evidence>
<dbReference type="KEGG" id="hro:HELRODRAFT_176442"/>
<evidence type="ECO:0000313" key="4">
    <source>
        <dbReference type="Proteomes" id="UP000015101"/>
    </source>
</evidence>
<name>T1FAI2_HELRO</name>
<dbReference type="GeneID" id="20205831"/>
<evidence type="ECO:0000313" key="2">
    <source>
        <dbReference type="EMBL" id="ESN99684.1"/>
    </source>
</evidence>